<feature type="compositionally biased region" description="Low complexity" evidence="1">
    <location>
        <begin position="388"/>
        <end position="415"/>
    </location>
</feature>
<evidence type="ECO:0000259" key="3">
    <source>
        <dbReference type="Pfam" id="PF20237"/>
    </source>
</evidence>
<comment type="caution">
    <text evidence="4">The sequence shown here is derived from an EMBL/GenBank/DDBJ whole genome shotgun (WGS) entry which is preliminary data.</text>
</comment>
<feature type="compositionally biased region" description="Polar residues" evidence="1">
    <location>
        <begin position="299"/>
        <end position="312"/>
    </location>
</feature>
<feature type="compositionally biased region" description="Low complexity" evidence="1">
    <location>
        <begin position="606"/>
        <end position="638"/>
    </location>
</feature>
<dbReference type="PANTHER" id="PTHR34502:SF6">
    <property type="entry name" value="DUF6594 DOMAIN-CONTAINING PROTEIN"/>
    <property type="match status" value="1"/>
</dbReference>
<proteinExistence type="predicted"/>
<reference evidence="4 5" key="1">
    <citation type="submission" date="2024-01" db="EMBL/GenBank/DDBJ databases">
        <authorList>
            <person name="Allen C."/>
            <person name="Tagirdzhanova G."/>
        </authorList>
    </citation>
    <scope>NUCLEOTIDE SEQUENCE [LARGE SCALE GENOMIC DNA]</scope>
</reference>
<feature type="compositionally biased region" description="Low complexity" evidence="1">
    <location>
        <begin position="176"/>
        <end position="208"/>
    </location>
</feature>
<evidence type="ECO:0000313" key="4">
    <source>
        <dbReference type="EMBL" id="CAK7210389.1"/>
    </source>
</evidence>
<accession>A0ABP0ATB1</accession>
<keyword evidence="2" id="KW-0812">Transmembrane</keyword>
<keyword evidence="2" id="KW-1133">Transmembrane helix</keyword>
<feature type="compositionally biased region" description="Polar residues" evidence="1">
    <location>
        <begin position="240"/>
        <end position="257"/>
    </location>
</feature>
<feature type="compositionally biased region" description="Pro residues" evidence="1">
    <location>
        <begin position="278"/>
        <end position="292"/>
    </location>
</feature>
<gene>
    <name evidence="4" type="ORF">SBRCBS47491_000765</name>
</gene>
<evidence type="ECO:0000313" key="5">
    <source>
        <dbReference type="Proteomes" id="UP001642406"/>
    </source>
</evidence>
<feature type="region of interest" description="Disordered" evidence="1">
    <location>
        <begin position="62"/>
        <end position="84"/>
    </location>
</feature>
<feature type="region of interest" description="Disordered" evidence="1">
    <location>
        <begin position="555"/>
        <end position="683"/>
    </location>
</feature>
<dbReference type="EMBL" id="CAWUHC010000004">
    <property type="protein sequence ID" value="CAK7210389.1"/>
    <property type="molecule type" value="Genomic_DNA"/>
</dbReference>
<feature type="transmembrane region" description="Helical" evidence="2">
    <location>
        <begin position="703"/>
        <end position="724"/>
    </location>
</feature>
<feature type="compositionally biased region" description="Basic and acidic residues" evidence="1">
    <location>
        <begin position="645"/>
        <end position="659"/>
    </location>
</feature>
<feature type="region of interest" description="Disordered" evidence="1">
    <location>
        <begin position="97"/>
        <end position="136"/>
    </location>
</feature>
<feature type="region of interest" description="Disordered" evidence="1">
    <location>
        <begin position="381"/>
        <end position="417"/>
    </location>
</feature>
<dbReference type="Proteomes" id="UP001642406">
    <property type="component" value="Unassembled WGS sequence"/>
</dbReference>
<dbReference type="InterPro" id="IPR046529">
    <property type="entry name" value="DUF6594"/>
</dbReference>
<feature type="transmembrane region" description="Helical" evidence="2">
    <location>
        <begin position="731"/>
        <end position="748"/>
    </location>
</feature>
<feature type="domain" description="DUF6594" evidence="3">
    <location>
        <begin position="424"/>
        <end position="560"/>
    </location>
</feature>
<sequence length="780" mass="83603">MSPRQIAFLSSQSEIMALSANEMRHFEGRPFETDITTMPFYGATSGEEARLRASAAAMSSSRSADSIKVPKTTHRVLRSRSASPPRRWTASIAVATRDNVSDSNSQLAVRPSREASPPAKKKHRPNALSFLDPDSPAITRERITTVVAEASGWRPPHQNIQGGYAKAETPPIMMANDSSSGSSRSSSISIGSSIGSGTDSGNNGSVSSFERGQESDMETCTDVSDNGDNGDNGDERTPKPTLTSSLELRMPNFSSLSLPMHPKLDYPRLRHQQSSQPPSQPPSQPLPNPHPAYPRAHSRTQSQTKAHLSAQQRKYRAYRYGTPEMPRGNANLPHLPPSALNPRVPTAAGHVKHLPRAEKLPLTGYELLASQLSSHSSHIMKHRRGSMGAASARSTWSTGTGSSGSSSGSTNGDGSMAIPTPTIKPLYRRFEALNHRILLHLQDELSELEEQLHRLDTADTQTRRLQNSILPASRRAEVLTGGELQWHKTDVLGKIGYKLGQYNHVLSSFTETQHLASPTLSDIRDYRTYLDTQQPIAEIETRFLDASEDLVTLARPATQSSSSSSGMSSPASSASSSGGSYLLSQDAMRGLGHGHGNSSGALFLRNNNNNNSPPSPAPSSLSESSSTISSAPPSSHSSRATTAIFEKDEEREDEGKMKMDSPTLPYEVSAGLPLREQTVETEAEGEKMDEMPAHSQSLASDDVLHLVIAMAVAVLVPVLSFTMIPGVAGRMAVVVLVAFTVFGAQVQAGTVRVGTSSSRDLLSCAAVYGAVMAVVAGVCA</sequence>
<feature type="compositionally biased region" description="Low complexity" evidence="1">
    <location>
        <begin position="560"/>
        <end position="580"/>
    </location>
</feature>
<keyword evidence="2" id="KW-0472">Membrane</keyword>
<evidence type="ECO:0000256" key="1">
    <source>
        <dbReference type="SAM" id="MobiDB-lite"/>
    </source>
</evidence>
<dbReference type="PANTHER" id="PTHR34502">
    <property type="entry name" value="DUF6594 DOMAIN-CONTAINING PROTEIN-RELATED"/>
    <property type="match status" value="1"/>
</dbReference>
<protein>
    <recommendedName>
        <fullName evidence="3">DUF6594 domain-containing protein</fullName>
    </recommendedName>
</protein>
<keyword evidence="5" id="KW-1185">Reference proteome</keyword>
<feature type="transmembrane region" description="Helical" evidence="2">
    <location>
        <begin position="760"/>
        <end position="779"/>
    </location>
</feature>
<feature type="region of interest" description="Disordered" evidence="1">
    <location>
        <begin position="150"/>
        <end position="313"/>
    </location>
</feature>
<dbReference type="Pfam" id="PF20237">
    <property type="entry name" value="DUF6594"/>
    <property type="match status" value="1"/>
</dbReference>
<evidence type="ECO:0000256" key="2">
    <source>
        <dbReference type="SAM" id="Phobius"/>
    </source>
</evidence>
<name>A0ABP0ATB1_9PEZI</name>
<organism evidence="4 5">
    <name type="scientific">Sporothrix bragantina</name>
    <dbReference type="NCBI Taxonomy" id="671064"/>
    <lineage>
        <taxon>Eukaryota</taxon>
        <taxon>Fungi</taxon>
        <taxon>Dikarya</taxon>
        <taxon>Ascomycota</taxon>
        <taxon>Pezizomycotina</taxon>
        <taxon>Sordariomycetes</taxon>
        <taxon>Sordariomycetidae</taxon>
        <taxon>Ophiostomatales</taxon>
        <taxon>Ophiostomataceae</taxon>
        <taxon>Sporothrix</taxon>
    </lineage>
</organism>